<dbReference type="InterPro" id="IPR001387">
    <property type="entry name" value="Cro/C1-type_HTH"/>
</dbReference>
<reference evidence="2" key="2">
    <citation type="submission" date="2020-09" db="EMBL/GenBank/DDBJ databases">
        <authorList>
            <person name="Sun Q."/>
            <person name="Zhou Y."/>
        </authorList>
    </citation>
    <scope>NUCLEOTIDE SEQUENCE</scope>
    <source>
        <strain evidence="2">CGMCC 1.12698</strain>
    </source>
</reference>
<keyword evidence="3" id="KW-1185">Reference proteome</keyword>
<dbReference type="Gene3D" id="1.10.260.40">
    <property type="entry name" value="lambda repressor-like DNA-binding domains"/>
    <property type="match status" value="1"/>
</dbReference>
<reference evidence="2" key="1">
    <citation type="journal article" date="2014" name="Int. J. Syst. Evol. Microbiol.">
        <title>Complete genome sequence of Corynebacterium casei LMG S-19264T (=DSM 44701T), isolated from a smear-ripened cheese.</title>
        <authorList>
            <consortium name="US DOE Joint Genome Institute (JGI-PGF)"/>
            <person name="Walter F."/>
            <person name="Albersmeier A."/>
            <person name="Kalinowski J."/>
            <person name="Ruckert C."/>
        </authorList>
    </citation>
    <scope>NUCLEOTIDE SEQUENCE</scope>
    <source>
        <strain evidence="2">CGMCC 1.12698</strain>
    </source>
</reference>
<accession>A0A917ETU1</accession>
<gene>
    <name evidence="2" type="ORF">GCM10007140_32340</name>
</gene>
<evidence type="ECO:0000313" key="2">
    <source>
        <dbReference type="EMBL" id="GGE80346.1"/>
    </source>
</evidence>
<dbReference type="CDD" id="cd00093">
    <property type="entry name" value="HTH_XRE"/>
    <property type="match status" value="1"/>
</dbReference>
<feature type="domain" description="HTH cro/C1-type" evidence="1">
    <location>
        <begin position="6"/>
        <end position="60"/>
    </location>
</feature>
<protein>
    <recommendedName>
        <fullName evidence="1">HTH cro/C1-type domain-containing protein</fullName>
    </recommendedName>
</protein>
<dbReference type="RefSeq" id="WP_188389538.1">
    <property type="nucleotide sequence ID" value="NZ_BMFK01000004.1"/>
</dbReference>
<comment type="caution">
    <text evidence="2">The sequence shown here is derived from an EMBL/GenBank/DDBJ whole genome shotgun (WGS) entry which is preliminary data.</text>
</comment>
<evidence type="ECO:0000259" key="1">
    <source>
        <dbReference type="PROSITE" id="PS50943"/>
    </source>
</evidence>
<dbReference type="Pfam" id="PF01381">
    <property type="entry name" value="HTH_3"/>
    <property type="match status" value="1"/>
</dbReference>
<organism evidence="2 3">
    <name type="scientific">Priestia taiwanensis</name>
    <dbReference type="NCBI Taxonomy" id="1347902"/>
    <lineage>
        <taxon>Bacteria</taxon>
        <taxon>Bacillati</taxon>
        <taxon>Bacillota</taxon>
        <taxon>Bacilli</taxon>
        <taxon>Bacillales</taxon>
        <taxon>Bacillaceae</taxon>
        <taxon>Priestia</taxon>
    </lineage>
</organism>
<evidence type="ECO:0000313" key="3">
    <source>
        <dbReference type="Proteomes" id="UP000605259"/>
    </source>
</evidence>
<dbReference type="AlphaFoldDB" id="A0A917ETU1"/>
<dbReference type="SMART" id="SM00530">
    <property type="entry name" value="HTH_XRE"/>
    <property type="match status" value="1"/>
</dbReference>
<dbReference type="InterPro" id="IPR010982">
    <property type="entry name" value="Lambda_DNA-bd_dom_sf"/>
</dbReference>
<sequence length="75" mass="8863">MENELFRAVRLYKEMTQHEFAKYLEVSHGTIGRIEQGSLKVTPNVKAKLISKFELTDAFFDFFENYKRLSQLCLN</sequence>
<dbReference type="PROSITE" id="PS50943">
    <property type="entry name" value="HTH_CROC1"/>
    <property type="match status" value="1"/>
</dbReference>
<proteinExistence type="predicted"/>
<dbReference type="Proteomes" id="UP000605259">
    <property type="component" value="Unassembled WGS sequence"/>
</dbReference>
<name>A0A917ETU1_9BACI</name>
<dbReference type="SUPFAM" id="SSF47413">
    <property type="entry name" value="lambda repressor-like DNA-binding domains"/>
    <property type="match status" value="1"/>
</dbReference>
<dbReference type="GO" id="GO:0003677">
    <property type="term" value="F:DNA binding"/>
    <property type="evidence" value="ECO:0007669"/>
    <property type="project" value="InterPro"/>
</dbReference>
<dbReference type="EMBL" id="BMFK01000004">
    <property type="protein sequence ID" value="GGE80346.1"/>
    <property type="molecule type" value="Genomic_DNA"/>
</dbReference>